<dbReference type="EMBL" id="JAOCZP010000001">
    <property type="protein sequence ID" value="MCT7373735.1"/>
    <property type="molecule type" value="Genomic_DNA"/>
</dbReference>
<gene>
    <name evidence="2" type="ORF">N5A92_01560</name>
</gene>
<sequence length="250" mass="26770">MDINKLLEGFLGSQGSARHANHPGRSPVDQNRSGFPGGLAGGAAAGGLLALLLGTKSGRKLGGKALKYGGMAVVAGLAYKAYQDWKQNKPSGNEAEPLNLPKPPADSGFDVDHDRDHEGQDFRLALMRAMISAAKSDDHIDQTEHGHIRNQINEMGFGVEEKAALFDYFSAPSDPAGVARLARTDAQRAELYLASALAVDPDTAEERRYLNELARQMGMPDGLRDHLDLEAAAARRQLGDAERRSETGLG</sequence>
<evidence type="ECO:0000256" key="1">
    <source>
        <dbReference type="SAM" id="MobiDB-lite"/>
    </source>
</evidence>
<dbReference type="CDD" id="cd07178">
    <property type="entry name" value="terB_like_YebE"/>
    <property type="match status" value="1"/>
</dbReference>
<dbReference type="Gene3D" id="1.10.3680.10">
    <property type="entry name" value="TerB-like"/>
    <property type="match status" value="1"/>
</dbReference>
<comment type="caution">
    <text evidence="2">The sequence shown here is derived from an EMBL/GenBank/DDBJ whole genome shotgun (WGS) entry which is preliminary data.</text>
</comment>
<evidence type="ECO:0000313" key="2">
    <source>
        <dbReference type="EMBL" id="MCT7373735.1"/>
    </source>
</evidence>
<keyword evidence="3" id="KW-1185">Reference proteome</keyword>
<dbReference type="Proteomes" id="UP001320831">
    <property type="component" value="Unassembled WGS sequence"/>
</dbReference>
<proteinExistence type="predicted"/>
<protein>
    <submittedName>
        <fullName evidence="2">DUF533 domain-containing protein</fullName>
    </submittedName>
</protein>
<dbReference type="InterPro" id="IPR029024">
    <property type="entry name" value="TerB-like"/>
</dbReference>
<organism evidence="2 3">
    <name type="scientific">Chelativorans salis</name>
    <dbReference type="NCBI Taxonomy" id="2978478"/>
    <lineage>
        <taxon>Bacteria</taxon>
        <taxon>Pseudomonadati</taxon>
        <taxon>Pseudomonadota</taxon>
        <taxon>Alphaproteobacteria</taxon>
        <taxon>Hyphomicrobiales</taxon>
        <taxon>Phyllobacteriaceae</taxon>
        <taxon>Chelativorans</taxon>
    </lineage>
</organism>
<dbReference type="RefSeq" id="WP_260900061.1">
    <property type="nucleotide sequence ID" value="NZ_JAOCZP010000001.1"/>
</dbReference>
<reference evidence="2 3" key="1">
    <citation type="submission" date="2022-09" db="EMBL/GenBank/DDBJ databases">
        <title>Chelativorans salina sp. nov., a novel slightly halophilic bacterium isolated from a saline lake sediment enrichment.</title>
        <authorList>
            <person name="Gao L."/>
            <person name="Fang B.-Z."/>
            <person name="Li W.-J."/>
        </authorList>
    </citation>
    <scope>NUCLEOTIDE SEQUENCE [LARGE SCALE GENOMIC DNA]</scope>
    <source>
        <strain evidence="2 3">EGI FJ00035</strain>
    </source>
</reference>
<dbReference type="InterPro" id="IPR007486">
    <property type="entry name" value="YebE"/>
</dbReference>
<accession>A0ABT2LGT5</accession>
<feature type="region of interest" description="Disordered" evidence="1">
    <location>
        <begin position="88"/>
        <end position="108"/>
    </location>
</feature>
<name>A0ABT2LGT5_9HYPH</name>
<evidence type="ECO:0000313" key="3">
    <source>
        <dbReference type="Proteomes" id="UP001320831"/>
    </source>
</evidence>
<dbReference type="SUPFAM" id="SSF158682">
    <property type="entry name" value="TerB-like"/>
    <property type="match status" value="1"/>
</dbReference>
<dbReference type="Pfam" id="PF04391">
    <property type="entry name" value="DUF533"/>
    <property type="match status" value="1"/>
</dbReference>